<evidence type="ECO:0000313" key="4">
    <source>
        <dbReference type="Proteomes" id="UP001305779"/>
    </source>
</evidence>
<accession>A0ABR0E519</accession>
<organism evidence="3 4">
    <name type="scientific">Zasmidium cellare</name>
    <name type="common">Wine cellar mold</name>
    <name type="synonym">Racodium cellare</name>
    <dbReference type="NCBI Taxonomy" id="395010"/>
    <lineage>
        <taxon>Eukaryota</taxon>
        <taxon>Fungi</taxon>
        <taxon>Dikarya</taxon>
        <taxon>Ascomycota</taxon>
        <taxon>Pezizomycotina</taxon>
        <taxon>Dothideomycetes</taxon>
        <taxon>Dothideomycetidae</taxon>
        <taxon>Mycosphaerellales</taxon>
        <taxon>Mycosphaerellaceae</taxon>
        <taxon>Zasmidium</taxon>
    </lineage>
</organism>
<evidence type="ECO:0000259" key="2">
    <source>
        <dbReference type="Pfam" id="PF23584"/>
    </source>
</evidence>
<dbReference type="EMBL" id="JAXOVC010000010">
    <property type="protein sequence ID" value="KAK4496424.1"/>
    <property type="molecule type" value="Genomic_DNA"/>
</dbReference>
<dbReference type="InterPro" id="IPR055560">
    <property type="entry name" value="DUF7136"/>
</dbReference>
<proteinExistence type="predicted"/>
<sequence length="202" mass="21883">MASSTLLAAWALLFTHVVATVVELDLIFPRNDTYAPATPFPVVFAVQSPGLAVPLDALISWSVNEYGTVGSESLHAYAHSINLQWLNESSPSNPYLATAYIPTIEGVESIWSFSWILSTASCCENSTTAQACFQNQDSKLVFTTNKTAPAPDLVMNDTCSIDQGFAFNVTGVSQLAVPQTGIQPSLEHLFSSFPLGVYRYFC</sequence>
<name>A0ABR0E519_ZASCE</name>
<dbReference type="Pfam" id="PF23584">
    <property type="entry name" value="DUF7136"/>
    <property type="match status" value="1"/>
</dbReference>
<feature type="domain" description="DUF7136" evidence="2">
    <location>
        <begin position="20"/>
        <end position="175"/>
    </location>
</feature>
<comment type="caution">
    <text evidence="3">The sequence shown here is derived from an EMBL/GenBank/DDBJ whole genome shotgun (WGS) entry which is preliminary data.</text>
</comment>
<keyword evidence="4" id="KW-1185">Reference proteome</keyword>
<gene>
    <name evidence="3" type="ORF">PRZ48_012404</name>
</gene>
<dbReference type="Proteomes" id="UP001305779">
    <property type="component" value="Unassembled WGS sequence"/>
</dbReference>
<protein>
    <recommendedName>
        <fullName evidence="2">DUF7136 domain-containing protein</fullName>
    </recommendedName>
</protein>
<feature type="signal peptide" evidence="1">
    <location>
        <begin position="1"/>
        <end position="19"/>
    </location>
</feature>
<reference evidence="3 4" key="1">
    <citation type="journal article" date="2023" name="G3 (Bethesda)">
        <title>A chromosome-level genome assembly of Zasmidium syzygii isolated from banana leaves.</title>
        <authorList>
            <person name="van Westerhoven A.C."/>
            <person name="Mehrabi R."/>
            <person name="Talebi R."/>
            <person name="Steentjes M.B.F."/>
            <person name="Corcolon B."/>
            <person name="Chong P.A."/>
            <person name="Kema G.H.J."/>
            <person name="Seidl M.F."/>
        </authorList>
    </citation>
    <scope>NUCLEOTIDE SEQUENCE [LARGE SCALE GENOMIC DNA]</scope>
    <source>
        <strain evidence="3 4">P124</strain>
    </source>
</reference>
<feature type="chain" id="PRO_5046305757" description="DUF7136 domain-containing protein" evidence="1">
    <location>
        <begin position="20"/>
        <end position="202"/>
    </location>
</feature>
<evidence type="ECO:0000313" key="3">
    <source>
        <dbReference type="EMBL" id="KAK4496424.1"/>
    </source>
</evidence>
<evidence type="ECO:0000256" key="1">
    <source>
        <dbReference type="SAM" id="SignalP"/>
    </source>
</evidence>
<keyword evidence="1" id="KW-0732">Signal</keyword>